<keyword evidence="6 10" id="KW-0573">Peptidoglycan synthesis</keyword>
<dbReference type="EMBL" id="JAGIQL010000098">
    <property type="protein sequence ID" value="MBP0460061.1"/>
    <property type="molecule type" value="Genomic_DNA"/>
</dbReference>
<evidence type="ECO:0000256" key="4">
    <source>
        <dbReference type="ARBA" id="ARBA00022679"/>
    </source>
</evidence>
<evidence type="ECO:0000256" key="1">
    <source>
        <dbReference type="ARBA" id="ARBA00022475"/>
    </source>
</evidence>
<dbReference type="GO" id="GO:0009252">
    <property type="term" value="P:peptidoglycan biosynthetic process"/>
    <property type="evidence" value="ECO:0007669"/>
    <property type="project" value="UniProtKB-UniRule"/>
</dbReference>
<evidence type="ECO:0000313" key="13">
    <source>
        <dbReference type="EMBL" id="MBP0460061.1"/>
    </source>
</evidence>
<feature type="domain" description="Glycosyl transferase family 28 C-terminal" evidence="12">
    <location>
        <begin position="232"/>
        <end position="399"/>
    </location>
</feature>
<evidence type="ECO:0000313" key="14">
    <source>
        <dbReference type="Proteomes" id="UP000670475"/>
    </source>
</evidence>
<feature type="binding site" evidence="10">
    <location>
        <position position="206"/>
    </location>
    <ligand>
        <name>UDP-N-acetyl-alpha-D-glucosamine</name>
        <dbReference type="ChEBI" id="CHEBI:57705"/>
    </ligand>
</feature>
<evidence type="ECO:0000256" key="10">
    <source>
        <dbReference type="HAMAP-Rule" id="MF_00033"/>
    </source>
</evidence>
<evidence type="ECO:0000256" key="8">
    <source>
        <dbReference type="ARBA" id="ARBA00023306"/>
    </source>
</evidence>
<dbReference type="InterPro" id="IPR004276">
    <property type="entry name" value="GlycoTrans_28_N"/>
</dbReference>
<dbReference type="Pfam" id="PF03033">
    <property type="entry name" value="Glyco_transf_28"/>
    <property type="match status" value="1"/>
</dbReference>
<comment type="catalytic activity">
    <reaction evidence="10">
        <text>di-trans,octa-cis-undecaprenyl diphospho-N-acetyl-alpha-D-muramoyl-L-alanyl-D-glutamyl-meso-2,6-diaminopimeloyl-D-alanyl-D-alanine + UDP-N-acetyl-alpha-D-glucosamine = di-trans,octa-cis-undecaprenyl diphospho-[N-acetyl-alpha-D-glucosaminyl-(1-&gt;4)]-N-acetyl-alpha-D-muramoyl-L-alanyl-D-glutamyl-meso-2,6-diaminopimeloyl-D-alanyl-D-alanine + UDP + H(+)</text>
        <dbReference type="Rhea" id="RHEA:31227"/>
        <dbReference type="ChEBI" id="CHEBI:15378"/>
        <dbReference type="ChEBI" id="CHEBI:57705"/>
        <dbReference type="ChEBI" id="CHEBI:58223"/>
        <dbReference type="ChEBI" id="CHEBI:61387"/>
        <dbReference type="ChEBI" id="CHEBI:61388"/>
        <dbReference type="EC" id="2.4.1.227"/>
    </reaction>
</comment>
<evidence type="ECO:0000256" key="6">
    <source>
        <dbReference type="ARBA" id="ARBA00022984"/>
    </source>
</evidence>
<dbReference type="GO" id="GO:0008360">
    <property type="term" value="P:regulation of cell shape"/>
    <property type="evidence" value="ECO:0007669"/>
    <property type="project" value="UniProtKB-KW"/>
</dbReference>
<dbReference type="Pfam" id="PF04101">
    <property type="entry name" value="Glyco_tran_28_C"/>
    <property type="match status" value="1"/>
</dbReference>
<evidence type="ECO:0000256" key="7">
    <source>
        <dbReference type="ARBA" id="ARBA00023136"/>
    </source>
</evidence>
<gene>
    <name evidence="10" type="primary">murG</name>
    <name evidence="13" type="ORF">JFN87_21550</name>
</gene>
<dbReference type="GO" id="GO:0071555">
    <property type="term" value="P:cell wall organization"/>
    <property type="evidence" value="ECO:0007669"/>
    <property type="project" value="UniProtKB-KW"/>
</dbReference>
<evidence type="ECO:0000256" key="5">
    <source>
        <dbReference type="ARBA" id="ARBA00022960"/>
    </source>
</evidence>
<evidence type="ECO:0000256" key="2">
    <source>
        <dbReference type="ARBA" id="ARBA00022618"/>
    </source>
</evidence>
<dbReference type="GO" id="GO:0051301">
    <property type="term" value="P:cell division"/>
    <property type="evidence" value="ECO:0007669"/>
    <property type="project" value="UniProtKB-KW"/>
</dbReference>
<protein>
    <recommendedName>
        <fullName evidence="10">UDP-N-acetylglucosamine--N-acetylmuramyl-(pentapeptide) pyrophosphoryl-undecaprenol N-acetylglucosamine transferase</fullName>
        <ecNumber evidence="10">2.4.1.227</ecNumber>
    </recommendedName>
    <alternativeName>
        <fullName evidence="10">Undecaprenyl-PP-MurNAc-pentapeptide-UDPGlcNAc GlcNAc transferase</fullName>
    </alternativeName>
</protein>
<comment type="pathway">
    <text evidence="10">Cell wall biogenesis; peptidoglycan biosynthesis.</text>
</comment>
<keyword evidence="8 10" id="KW-0131">Cell cycle</keyword>
<keyword evidence="7 10" id="KW-0472">Membrane</keyword>
<keyword evidence="3 10" id="KW-0328">Glycosyltransferase</keyword>
<comment type="similarity">
    <text evidence="10">Belongs to the glycosyltransferase 28 family. MurG subfamily.</text>
</comment>
<comment type="caution">
    <text evidence="13">The sequence shown here is derived from an EMBL/GenBank/DDBJ whole genome shotgun (WGS) entry which is preliminary data.</text>
</comment>
<sequence>MGGNCPPEWCGAIRVRHVNSALPALPRTFRLLVTGGGTGGHTYPALTAIRALQRRLTAEGGVLDVLWIGAHDGLEARVAPAEGIAFATVATGKIRRSGNPLKMIGPANVKDMARVPLGVAQARQIVAGFRPDTVLATGGYVAVPAGLAARMCRRPLVLHEQTVRLGLANRRLAGSATRIAVSSESTLPLLPDGVRERAVVTGNPVRPEVLSGHPDNAVEALGLFGFDRQLPTVYVTDGAQGAQQINSAVRDALPWLLDHANVVHQCGPGNVDELRAAAASLPPAQARRYHLAGFVGPELPDVLALADVVVSRSGAGTLAELTALGKPAVLVPLATSAGNEQTHNARHLEEAGAAVALVGDVTAGRLRQAVQPLLTDTARRTAMAAAARSQGRPDAAERLVDVVLSAGRRSGTVTRE</sequence>
<dbReference type="InterPro" id="IPR007235">
    <property type="entry name" value="Glyco_trans_28_C"/>
</dbReference>
<keyword evidence="5 10" id="KW-0133">Cell shape</keyword>
<comment type="subcellular location">
    <subcellularLocation>
        <location evidence="10">Cell membrane</location>
        <topology evidence="10">Peripheral membrane protein</topology>
        <orientation evidence="10">Cytoplasmic side</orientation>
    </subcellularLocation>
</comment>
<dbReference type="InterPro" id="IPR006009">
    <property type="entry name" value="GlcNAc_MurG"/>
</dbReference>
<name>A0A940MGW0_9ACTN</name>
<dbReference type="GO" id="GO:0050511">
    <property type="term" value="F:undecaprenyldiphospho-muramoylpentapeptide beta-N-acetylglucosaminyltransferase activity"/>
    <property type="evidence" value="ECO:0007669"/>
    <property type="project" value="UniProtKB-UniRule"/>
</dbReference>
<dbReference type="CDD" id="cd03785">
    <property type="entry name" value="GT28_MurG"/>
    <property type="match status" value="1"/>
</dbReference>
<feature type="binding site" evidence="10">
    <location>
        <position position="341"/>
    </location>
    <ligand>
        <name>UDP-N-acetyl-alpha-D-glucosamine</name>
        <dbReference type="ChEBI" id="CHEBI:57705"/>
    </ligand>
</feature>
<dbReference type="RefSeq" id="WP_209342389.1">
    <property type="nucleotide sequence ID" value="NZ_JAGIQL010000098.1"/>
</dbReference>
<dbReference type="AlphaFoldDB" id="A0A940MGW0"/>
<reference evidence="13" key="1">
    <citation type="submission" date="2021-03" db="EMBL/GenBank/DDBJ databases">
        <title>Whole genome sequence of Streptomyces bomunensis MMS17-BM035.</title>
        <authorList>
            <person name="Lee J.H."/>
        </authorList>
    </citation>
    <scope>NUCLEOTIDE SEQUENCE</scope>
    <source>
        <strain evidence="13">MMS17-BM035</strain>
    </source>
</reference>
<dbReference type="Proteomes" id="UP000670475">
    <property type="component" value="Unassembled WGS sequence"/>
</dbReference>
<accession>A0A940MGW0</accession>
<dbReference type="GO" id="GO:0005975">
    <property type="term" value="P:carbohydrate metabolic process"/>
    <property type="evidence" value="ECO:0007669"/>
    <property type="project" value="InterPro"/>
</dbReference>
<comment type="caution">
    <text evidence="10">Lacks conserved residue(s) required for the propagation of feature annotation.</text>
</comment>
<dbReference type="GO" id="GO:0005886">
    <property type="term" value="C:plasma membrane"/>
    <property type="evidence" value="ECO:0007669"/>
    <property type="project" value="UniProtKB-SubCell"/>
</dbReference>
<keyword evidence="1 10" id="KW-1003">Cell membrane</keyword>
<keyword evidence="2 10" id="KW-0132">Cell division</keyword>
<evidence type="ECO:0000259" key="12">
    <source>
        <dbReference type="Pfam" id="PF04101"/>
    </source>
</evidence>
<proteinExistence type="inferred from homology"/>
<evidence type="ECO:0000256" key="3">
    <source>
        <dbReference type="ARBA" id="ARBA00022676"/>
    </source>
</evidence>
<keyword evidence="9 10" id="KW-0961">Cell wall biogenesis/degradation</keyword>
<feature type="binding site" evidence="10">
    <location>
        <begin position="38"/>
        <end position="40"/>
    </location>
    <ligand>
        <name>UDP-N-acetyl-alpha-D-glucosamine</name>
        <dbReference type="ChEBI" id="CHEBI:57705"/>
    </ligand>
</feature>
<dbReference type="EC" id="2.4.1.227" evidence="10"/>
<evidence type="ECO:0000256" key="9">
    <source>
        <dbReference type="ARBA" id="ARBA00023316"/>
    </source>
</evidence>
<dbReference type="PANTHER" id="PTHR21015:SF22">
    <property type="entry name" value="GLYCOSYLTRANSFERASE"/>
    <property type="match status" value="1"/>
</dbReference>
<keyword evidence="4 10" id="KW-0808">Transferase</keyword>
<dbReference type="HAMAP" id="MF_00033">
    <property type="entry name" value="MurG"/>
    <property type="match status" value="1"/>
</dbReference>
<organism evidence="13 14">
    <name type="scientific">Streptomyces montanisoli</name>
    <dbReference type="NCBI Taxonomy" id="2798581"/>
    <lineage>
        <taxon>Bacteria</taxon>
        <taxon>Bacillati</taxon>
        <taxon>Actinomycetota</taxon>
        <taxon>Actinomycetes</taxon>
        <taxon>Kitasatosporales</taxon>
        <taxon>Streptomycetaceae</taxon>
        <taxon>Streptomyces</taxon>
    </lineage>
</organism>
<dbReference type="SUPFAM" id="SSF53756">
    <property type="entry name" value="UDP-Glycosyltransferase/glycogen phosphorylase"/>
    <property type="match status" value="1"/>
</dbReference>
<keyword evidence="14" id="KW-1185">Reference proteome</keyword>
<evidence type="ECO:0000259" key="11">
    <source>
        <dbReference type="Pfam" id="PF03033"/>
    </source>
</evidence>
<dbReference type="PANTHER" id="PTHR21015">
    <property type="entry name" value="UDP-N-ACETYLGLUCOSAMINE--N-ACETYLMURAMYL-(PENTAPEPTIDE) PYROPHOSPHORYL-UNDECAPRENOL N-ACETYLGLUCOSAMINE TRANSFERASE 1"/>
    <property type="match status" value="1"/>
</dbReference>
<comment type="function">
    <text evidence="10">Cell wall formation. Catalyzes the transfer of a GlcNAc subunit on undecaprenyl-pyrophosphoryl-MurNAc-pentapeptide (lipid intermediate I) to form undecaprenyl-pyrophosphoryl-MurNAc-(pentapeptide)GlcNAc (lipid intermediate II).</text>
</comment>
<feature type="domain" description="Glycosyltransferase family 28 N-terminal" evidence="11">
    <location>
        <begin position="32"/>
        <end position="180"/>
    </location>
</feature>
<dbReference type="Gene3D" id="3.40.50.2000">
    <property type="entry name" value="Glycogen Phosphorylase B"/>
    <property type="match status" value="2"/>
</dbReference>